<keyword evidence="3" id="KW-1185">Reference proteome</keyword>
<dbReference type="AlphaFoldDB" id="A0A8H7PZS3"/>
<name>A0A8H7PZS3_MORIS</name>
<evidence type="ECO:0000256" key="1">
    <source>
        <dbReference type="SAM" id="Phobius"/>
    </source>
</evidence>
<evidence type="ECO:0000313" key="2">
    <source>
        <dbReference type="EMBL" id="KAG2183258.1"/>
    </source>
</evidence>
<gene>
    <name evidence="2" type="ORF">INT43_006262</name>
</gene>
<feature type="transmembrane region" description="Helical" evidence="1">
    <location>
        <begin position="78"/>
        <end position="95"/>
    </location>
</feature>
<dbReference type="Proteomes" id="UP000654370">
    <property type="component" value="Unassembled WGS sequence"/>
</dbReference>
<keyword evidence="1" id="KW-1133">Transmembrane helix</keyword>
<dbReference type="EMBL" id="JAEPQZ010000003">
    <property type="protein sequence ID" value="KAG2183258.1"/>
    <property type="molecule type" value="Genomic_DNA"/>
</dbReference>
<evidence type="ECO:0000313" key="3">
    <source>
        <dbReference type="Proteomes" id="UP000654370"/>
    </source>
</evidence>
<feature type="transmembrane region" description="Helical" evidence="1">
    <location>
        <begin position="48"/>
        <end position="66"/>
    </location>
</feature>
<organism evidence="2 3">
    <name type="scientific">Mortierella isabellina</name>
    <name type="common">Filamentous fungus</name>
    <name type="synonym">Umbelopsis isabellina</name>
    <dbReference type="NCBI Taxonomy" id="91625"/>
    <lineage>
        <taxon>Eukaryota</taxon>
        <taxon>Fungi</taxon>
        <taxon>Fungi incertae sedis</taxon>
        <taxon>Mucoromycota</taxon>
        <taxon>Mucoromycotina</taxon>
        <taxon>Umbelopsidomycetes</taxon>
        <taxon>Umbelopsidales</taxon>
        <taxon>Umbelopsidaceae</taxon>
        <taxon>Umbelopsis</taxon>
    </lineage>
</organism>
<protein>
    <submittedName>
        <fullName evidence="2">Uncharacterized protein</fullName>
    </submittedName>
</protein>
<accession>A0A8H7PZS3</accession>
<dbReference type="OrthoDB" id="2550823at2759"/>
<keyword evidence="1" id="KW-0812">Transmembrane</keyword>
<proteinExistence type="predicted"/>
<feature type="transmembrane region" description="Helical" evidence="1">
    <location>
        <begin position="107"/>
        <end position="126"/>
    </location>
</feature>
<sequence length="144" mass="15616">MSVLNHVFTAHGVMEGVLALGLLFDPQRAVSAMVVSPEKLEPYVGAVARLYGGSLVSSCVIAFLCAPLPNVLPCKRNVGLGLMVYHVLTAIHLWHNRNVAGLLQPNVAYGAGALHTVMALAFYLHWNISGRQVKDFSHEQKKSK</sequence>
<reference evidence="2" key="1">
    <citation type="submission" date="2020-12" db="EMBL/GenBank/DDBJ databases">
        <title>Metabolic potential, ecology and presence of endohyphal bacteria is reflected in genomic diversity of Mucoromycotina.</title>
        <authorList>
            <person name="Muszewska A."/>
            <person name="Okrasinska A."/>
            <person name="Steczkiewicz K."/>
            <person name="Drgas O."/>
            <person name="Orlowska M."/>
            <person name="Perlinska-Lenart U."/>
            <person name="Aleksandrzak-Piekarczyk T."/>
            <person name="Szatraj K."/>
            <person name="Zielenkiewicz U."/>
            <person name="Pilsyk S."/>
            <person name="Malc E."/>
            <person name="Mieczkowski P."/>
            <person name="Kruszewska J.S."/>
            <person name="Biernat P."/>
            <person name="Pawlowska J."/>
        </authorList>
    </citation>
    <scope>NUCLEOTIDE SEQUENCE</scope>
    <source>
        <strain evidence="2">WA0000067209</strain>
    </source>
</reference>
<keyword evidence="1" id="KW-0472">Membrane</keyword>
<comment type="caution">
    <text evidence="2">The sequence shown here is derived from an EMBL/GenBank/DDBJ whole genome shotgun (WGS) entry which is preliminary data.</text>
</comment>